<dbReference type="AlphaFoldDB" id="A0A7J7BVJ1"/>
<gene>
    <name evidence="13" type="ORF">HS088_TW23G00641</name>
</gene>
<dbReference type="InterPro" id="IPR001841">
    <property type="entry name" value="Znf_RING"/>
</dbReference>
<evidence type="ECO:0000256" key="4">
    <source>
        <dbReference type="ARBA" id="ARBA00022771"/>
    </source>
</evidence>
<dbReference type="Pfam" id="PF13639">
    <property type="entry name" value="zf-RING_2"/>
    <property type="match status" value="1"/>
</dbReference>
<protein>
    <submittedName>
        <fullName evidence="13">RING-H2 finger protein ATL56 isoform X2</fullName>
    </submittedName>
</protein>
<evidence type="ECO:0000256" key="9">
    <source>
        <dbReference type="PROSITE-ProRule" id="PRU00175"/>
    </source>
</evidence>
<dbReference type="GO" id="GO:0008270">
    <property type="term" value="F:zinc ion binding"/>
    <property type="evidence" value="ECO:0007669"/>
    <property type="project" value="UniProtKB-KW"/>
</dbReference>
<dbReference type="InParanoid" id="A0A7J7BVJ1"/>
<evidence type="ECO:0000313" key="13">
    <source>
        <dbReference type="EMBL" id="KAF5725909.1"/>
    </source>
</evidence>
<dbReference type="PANTHER" id="PTHR46539">
    <property type="entry name" value="E3 UBIQUITIN-PROTEIN LIGASE ATL42"/>
    <property type="match status" value="1"/>
</dbReference>
<evidence type="ECO:0000256" key="5">
    <source>
        <dbReference type="ARBA" id="ARBA00022833"/>
    </source>
</evidence>
<evidence type="ECO:0000256" key="2">
    <source>
        <dbReference type="ARBA" id="ARBA00022692"/>
    </source>
</evidence>
<evidence type="ECO:0000259" key="12">
    <source>
        <dbReference type="PROSITE" id="PS50089"/>
    </source>
</evidence>
<keyword evidence="14" id="KW-1185">Reference proteome</keyword>
<name>A0A7J7BVJ1_TRIWF</name>
<dbReference type="PROSITE" id="PS50089">
    <property type="entry name" value="ZF_RING_2"/>
    <property type="match status" value="1"/>
</dbReference>
<dbReference type="FunCoup" id="A0A7J7BVJ1">
    <property type="interactions" value="20"/>
</dbReference>
<feature type="compositionally biased region" description="Basic and acidic residues" evidence="10">
    <location>
        <begin position="1"/>
        <end position="10"/>
    </location>
</feature>
<proteinExistence type="inferred from homology"/>
<feature type="transmembrane region" description="Helical" evidence="11">
    <location>
        <begin position="35"/>
        <end position="65"/>
    </location>
</feature>
<comment type="caution">
    <text evidence="13">The sequence shown here is derived from an EMBL/GenBank/DDBJ whole genome shotgun (WGS) entry which is preliminary data.</text>
</comment>
<keyword evidence="6 11" id="KW-1133">Transmembrane helix</keyword>
<accession>A0A7J7BVJ1</accession>
<dbReference type="GO" id="GO:0016020">
    <property type="term" value="C:membrane"/>
    <property type="evidence" value="ECO:0007669"/>
    <property type="project" value="UniProtKB-SubCell"/>
</dbReference>
<feature type="region of interest" description="Disordered" evidence="10">
    <location>
        <begin position="1"/>
        <end position="27"/>
    </location>
</feature>
<keyword evidence="7 11" id="KW-0472">Membrane</keyword>
<evidence type="ECO:0000256" key="8">
    <source>
        <dbReference type="ARBA" id="ARBA00024209"/>
    </source>
</evidence>
<sequence length="250" mass="28068">MPPELHHRSSGDAPAISQPQPQPPRPKAKQKVFSLILKAIIMTFITSNFFLLLGLVSLLLFNILLATAALRHRGSRVQHFHQDNPSNGFCPKHLKKLPQFKFLNGRDCECVVCLDGIRQGQWCRRLVNCGHVFHRKCVDAWLLKAATCPICRTRVRLDGEGGGEASSKCTLGRSNLRTFENPMAEGQLGLYSGTRCLDSFPVFILATAKRKERPLHRCQAGGGVSVWDWQIFFGTEVDQLFNLRVMVLAF</sequence>
<evidence type="ECO:0000313" key="14">
    <source>
        <dbReference type="Proteomes" id="UP000593562"/>
    </source>
</evidence>
<evidence type="ECO:0000256" key="7">
    <source>
        <dbReference type="ARBA" id="ARBA00023136"/>
    </source>
</evidence>
<dbReference type="InterPro" id="IPR013083">
    <property type="entry name" value="Znf_RING/FYVE/PHD"/>
</dbReference>
<feature type="domain" description="RING-type" evidence="12">
    <location>
        <begin position="110"/>
        <end position="152"/>
    </location>
</feature>
<keyword evidence="5" id="KW-0862">Zinc</keyword>
<evidence type="ECO:0000256" key="11">
    <source>
        <dbReference type="SAM" id="Phobius"/>
    </source>
</evidence>
<organism evidence="13 14">
    <name type="scientific">Tripterygium wilfordii</name>
    <name type="common">Thunder God vine</name>
    <dbReference type="NCBI Taxonomy" id="458696"/>
    <lineage>
        <taxon>Eukaryota</taxon>
        <taxon>Viridiplantae</taxon>
        <taxon>Streptophyta</taxon>
        <taxon>Embryophyta</taxon>
        <taxon>Tracheophyta</taxon>
        <taxon>Spermatophyta</taxon>
        <taxon>Magnoliopsida</taxon>
        <taxon>eudicotyledons</taxon>
        <taxon>Gunneridae</taxon>
        <taxon>Pentapetalae</taxon>
        <taxon>rosids</taxon>
        <taxon>fabids</taxon>
        <taxon>Celastrales</taxon>
        <taxon>Celastraceae</taxon>
        <taxon>Tripterygium</taxon>
    </lineage>
</organism>
<dbReference type="Proteomes" id="UP000593562">
    <property type="component" value="Unassembled WGS sequence"/>
</dbReference>
<keyword evidence="4 9" id="KW-0863">Zinc-finger</keyword>
<dbReference type="EMBL" id="JAAARO010000023">
    <property type="protein sequence ID" value="KAF5725909.1"/>
    <property type="molecule type" value="Genomic_DNA"/>
</dbReference>
<dbReference type="Gene3D" id="3.30.40.10">
    <property type="entry name" value="Zinc/RING finger domain, C3HC4 (zinc finger)"/>
    <property type="match status" value="1"/>
</dbReference>
<dbReference type="SUPFAM" id="SSF57850">
    <property type="entry name" value="RING/U-box"/>
    <property type="match status" value="1"/>
</dbReference>
<keyword evidence="2 11" id="KW-0812">Transmembrane</keyword>
<comment type="subcellular location">
    <subcellularLocation>
        <location evidence="1">Membrane</location>
    </subcellularLocation>
</comment>
<evidence type="ECO:0000256" key="10">
    <source>
        <dbReference type="SAM" id="MobiDB-lite"/>
    </source>
</evidence>
<reference evidence="13 14" key="1">
    <citation type="journal article" date="2020" name="Nat. Commun.">
        <title>Genome of Tripterygium wilfordii and identification of cytochrome P450 involved in triptolide biosynthesis.</title>
        <authorList>
            <person name="Tu L."/>
            <person name="Su P."/>
            <person name="Zhang Z."/>
            <person name="Gao L."/>
            <person name="Wang J."/>
            <person name="Hu T."/>
            <person name="Zhou J."/>
            <person name="Zhang Y."/>
            <person name="Zhao Y."/>
            <person name="Liu Y."/>
            <person name="Song Y."/>
            <person name="Tong Y."/>
            <person name="Lu Y."/>
            <person name="Yang J."/>
            <person name="Xu C."/>
            <person name="Jia M."/>
            <person name="Peters R.J."/>
            <person name="Huang L."/>
            <person name="Gao W."/>
        </authorList>
    </citation>
    <scope>NUCLEOTIDE SEQUENCE [LARGE SCALE GENOMIC DNA]</scope>
    <source>
        <strain evidence="14">cv. XIE 37</strain>
        <tissue evidence="13">Leaf</tissue>
    </source>
</reference>
<evidence type="ECO:0000256" key="3">
    <source>
        <dbReference type="ARBA" id="ARBA00022723"/>
    </source>
</evidence>
<comment type="similarity">
    <text evidence="8">Belongs to the RING-type zinc finger family. ATL subfamily.</text>
</comment>
<dbReference type="SMART" id="SM00184">
    <property type="entry name" value="RING"/>
    <property type="match status" value="1"/>
</dbReference>
<evidence type="ECO:0000256" key="1">
    <source>
        <dbReference type="ARBA" id="ARBA00004370"/>
    </source>
</evidence>
<dbReference type="PANTHER" id="PTHR46539:SF9">
    <property type="entry name" value="RING-H2 FINGER PROTEIN ATL56"/>
    <property type="match status" value="1"/>
</dbReference>
<evidence type="ECO:0000256" key="6">
    <source>
        <dbReference type="ARBA" id="ARBA00022989"/>
    </source>
</evidence>
<keyword evidence="3" id="KW-0479">Metal-binding</keyword>